<dbReference type="InterPro" id="IPR021122">
    <property type="entry name" value="RNA_ligase_dom_REL/Rnl2"/>
</dbReference>
<dbReference type="AlphaFoldDB" id="A0A6C0BEM9"/>
<dbReference type="Pfam" id="PF21189">
    <property type="entry name" value="PHA02142"/>
    <property type="match status" value="1"/>
</dbReference>
<dbReference type="Gene3D" id="3.30.470.30">
    <property type="entry name" value="DNA ligase/mRNA capping enzyme"/>
    <property type="match status" value="1"/>
</dbReference>
<evidence type="ECO:0000259" key="1">
    <source>
        <dbReference type="Pfam" id="PF09414"/>
    </source>
</evidence>
<evidence type="ECO:0000313" key="2">
    <source>
        <dbReference type="EMBL" id="QHS89858.1"/>
    </source>
</evidence>
<accession>A0A6C0BEM9</accession>
<sequence length="359" mass="40659">MKLATFETIEDIKEIEGADNVVLATVLGWEVVIRKSDFLVGDRCVYIPVDTVVDLNRNHFKFLKKSHIRTEKIRGTYSQGLVLPLTDFVDVEGFSELGTDTEEDISELIGVSKYEKEDVTKNPQLKDITGKKGNNIEFPGFPTHIISKTDEDNLKTKKKVLNEMKGLEIYISQKQDGSSMTAIWISEIDSDGNPLNVFNLCSRNISLLKIVNGVTEYEYSSPMVTYAKSINLEKKFEGFNLALQGEFCGPGVNGNKLQFKAGDFHWYIFNVKDLETKTYYGLSDLSWFCSGENLEIVPILSTFVCDEIHDIFYFQIIADSVKYGKNKGEGIVIRPVIPKFSYIIGKNLSVKVINREYKD</sequence>
<dbReference type="Pfam" id="PF09414">
    <property type="entry name" value="RNA_ligase"/>
    <property type="match status" value="1"/>
</dbReference>
<feature type="domain" description="RNA ligase" evidence="1">
    <location>
        <begin position="168"/>
        <end position="338"/>
    </location>
</feature>
<proteinExistence type="predicted"/>
<organism evidence="2">
    <name type="scientific">viral metagenome</name>
    <dbReference type="NCBI Taxonomy" id="1070528"/>
    <lineage>
        <taxon>unclassified sequences</taxon>
        <taxon>metagenomes</taxon>
        <taxon>organismal metagenomes</taxon>
    </lineage>
</organism>
<name>A0A6C0BEM9_9ZZZZ</name>
<reference evidence="2" key="1">
    <citation type="journal article" date="2020" name="Nature">
        <title>Giant virus diversity and host interactions through global metagenomics.</title>
        <authorList>
            <person name="Schulz F."/>
            <person name="Roux S."/>
            <person name="Paez-Espino D."/>
            <person name="Jungbluth S."/>
            <person name="Walsh D.A."/>
            <person name="Denef V.J."/>
            <person name="McMahon K.D."/>
            <person name="Konstantinidis K.T."/>
            <person name="Eloe-Fadrosh E.A."/>
            <person name="Kyrpides N.C."/>
            <person name="Woyke T."/>
        </authorList>
    </citation>
    <scope>NUCLEOTIDE SEQUENCE</scope>
    <source>
        <strain evidence="2">GVMAG-M-3300010160-4</strain>
    </source>
</reference>
<dbReference type="EMBL" id="MN739120">
    <property type="protein sequence ID" value="QHS89858.1"/>
    <property type="molecule type" value="Genomic_DNA"/>
</dbReference>
<protein>
    <recommendedName>
        <fullName evidence="1">RNA ligase domain-containing protein</fullName>
    </recommendedName>
</protein>
<dbReference type="SUPFAM" id="SSF56091">
    <property type="entry name" value="DNA ligase/mRNA capping enzyme, catalytic domain"/>
    <property type="match status" value="1"/>
</dbReference>